<evidence type="ECO:0000313" key="9">
    <source>
        <dbReference type="Proteomes" id="UP000006055"/>
    </source>
</evidence>
<dbReference type="InterPro" id="IPR036388">
    <property type="entry name" value="WH-like_DNA-bd_sf"/>
</dbReference>
<dbReference type="KEGG" id="dti:Desti_0593"/>
<dbReference type="AlphaFoldDB" id="I4C182"/>
<dbReference type="GO" id="GO:0016987">
    <property type="term" value="F:sigma factor activity"/>
    <property type="evidence" value="ECO:0007669"/>
    <property type="project" value="UniProtKB-KW"/>
</dbReference>
<dbReference type="InterPro" id="IPR007627">
    <property type="entry name" value="RNA_pol_sigma70_r2"/>
</dbReference>
<gene>
    <name evidence="8" type="ordered locus">Desti_0593</name>
</gene>
<keyword evidence="3" id="KW-0731">Sigma factor</keyword>
<dbReference type="Gene3D" id="1.10.10.10">
    <property type="entry name" value="Winged helix-like DNA-binding domain superfamily/Winged helix DNA-binding domain"/>
    <property type="match status" value="1"/>
</dbReference>
<feature type="domain" description="RNA polymerase sigma factor 70 region 4 type 2" evidence="7">
    <location>
        <begin position="138"/>
        <end position="187"/>
    </location>
</feature>
<dbReference type="NCBIfam" id="TIGR02937">
    <property type="entry name" value="sigma70-ECF"/>
    <property type="match status" value="1"/>
</dbReference>
<evidence type="ECO:0000256" key="2">
    <source>
        <dbReference type="ARBA" id="ARBA00023015"/>
    </source>
</evidence>
<keyword evidence="2" id="KW-0805">Transcription regulation</keyword>
<protein>
    <submittedName>
        <fullName evidence="8">RNA polymerase sigma factor, sigma-70 family</fullName>
    </submittedName>
</protein>
<name>I4C182_DESTA</name>
<dbReference type="InterPro" id="IPR013249">
    <property type="entry name" value="RNA_pol_sigma70_r4_t2"/>
</dbReference>
<evidence type="ECO:0000313" key="8">
    <source>
        <dbReference type="EMBL" id="AFM23323.1"/>
    </source>
</evidence>
<comment type="similarity">
    <text evidence="1">Belongs to the sigma-70 factor family. ECF subfamily.</text>
</comment>
<dbReference type="Pfam" id="PF04542">
    <property type="entry name" value="Sigma70_r2"/>
    <property type="match status" value="1"/>
</dbReference>
<dbReference type="PANTHER" id="PTHR43133:SF8">
    <property type="entry name" value="RNA POLYMERASE SIGMA FACTOR HI_1459-RELATED"/>
    <property type="match status" value="1"/>
</dbReference>
<keyword evidence="5" id="KW-0804">Transcription</keyword>
<dbReference type="PANTHER" id="PTHR43133">
    <property type="entry name" value="RNA POLYMERASE ECF-TYPE SIGMA FACTO"/>
    <property type="match status" value="1"/>
</dbReference>
<evidence type="ECO:0000256" key="1">
    <source>
        <dbReference type="ARBA" id="ARBA00010641"/>
    </source>
</evidence>
<dbReference type="InterPro" id="IPR013325">
    <property type="entry name" value="RNA_pol_sigma_r2"/>
</dbReference>
<sequence>MRNGDRRDDMELVDSCLSGSEAAWTEFHGQYHLLIEAVVRRHSRSSTDDGREDLIQEVYKSLVEALAEYDGHSSSLRTYVSMVAKRTCIDCWRGTSTMSRTGTNEPVEHHDNTNPGHVALRCGDDPPDEQVAKAEFGQMVRTALSHISEGCQELLKLRFFSDLTYEEMADRLGKKVNSVNVHVLRCIAHLRGAYVQIESRRQRA</sequence>
<evidence type="ECO:0000256" key="4">
    <source>
        <dbReference type="ARBA" id="ARBA00023125"/>
    </source>
</evidence>
<reference evidence="9" key="1">
    <citation type="submission" date="2012-06" db="EMBL/GenBank/DDBJ databases">
        <title>Complete sequence of chromosome of Desulfomonile tiedjei DSM 6799.</title>
        <authorList>
            <person name="Lucas S."/>
            <person name="Copeland A."/>
            <person name="Lapidus A."/>
            <person name="Glavina del Rio T."/>
            <person name="Dalin E."/>
            <person name="Tice H."/>
            <person name="Bruce D."/>
            <person name="Goodwin L."/>
            <person name="Pitluck S."/>
            <person name="Peters L."/>
            <person name="Ovchinnikova G."/>
            <person name="Zeytun A."/>
            <person name="Lu M."/>
            <person name="Kyrpides N."/>
            <person name="Mavromatis K."/>
            <person name="Ivanova N."/>
            <person name="Brettin T."/>
            <person name="Detter J.C."/>
            <person name="Han C."/>
            <person name="Larimer F."/>
            <person name="Land M."/>
            <person name="Hauser L."/>
            <person name="Markowitz V."/>
            <person name="Cheng J.-F."/>
            <person name="Hugenholtz P."/>
            <person name="Woyke T."/>
            <person name="Wu D."/>
            <person name="Spring S."/>
            <person name="Schroeder M."/>
            <person name="Brambilla E."/>
            <person name="Klenk H.-P."/>
            <person name="Eisen J.A."/>
        </authorList>
    </citation>
    <scope>NUCLEOTIDE SEQUENCE [LARGE SCALE GENOMIC DNA]</scope>
    <source>
        <strain evidence="9">ATCC 49306 / DSM 6799 / DCB-1</strain>
    </source>
</reference>
<dbReference type="InterPro" id="IPR039425">
    <property type="entry name" value="RNA_pol_sigma-70-like"/>
</dbReference>
<feature type="domain" description="RNA polymerase sigma-70 region 2" evidence="6">
    <location>
        <begin position="30"/>
        <end position="94"/>
    </location>
</feature>
<dbReference type="GO" id="GO:0006352">
    <property type="term" value="P:DNA-templated transcription initiation"/>
    <property type="evidence" value="ECO:0007669"/>
    <property type="project" value="InterPro"/>
</dbReference>
<dbReference type="Proteomes" id="UP000006055">
    <property type="component" value="Chromosome"/>
</dbReference>
<dbReference type="STRING" id="706587.Desti_0593"/>
<organism evidence="8 9">
    <name type="scientific">Desulfomonile tiedjei (strain ATCC 49306 / DSM 6799 / DCB-1)</name>
    <dbReference type="NCBI Taxonomy" id="706587"/>
    <lineage>
        <taxon>Bacteria</taxon>
        <taxon>Pseudomonadati</taxon>
        <taxon>Thermodesulfobacteriota</taxon>
        <taxon>Desulfomonilia</taxon>
        <taxon>Desulfomonilales</taxon>
        <taxon>Desulfomonilaceae</taxon>
        <taxon>Desulfomonile</taxon>
    </lineage>
</organism>
<keyword evidence="9" id="KW-1185">Reference proteome</keyword>
<accession>I4C182</accession>
<dbReference type="GO" id="GO:0003677">
    <property type="term" value="F:DNA binding"/>
    <property type="evidence" value="ECO:0007669"/>
    <property type="project" value="UniProtKB-KW"/>
</dbReference>
<dbReference type="InterPro" id="IPR014284">
    <property type="entry name" value="RNA_pol_sigma-70_dom"/>
</dbReference>
<dbReference type="InterPro" id="IPR013324">
    <property type="entry name" value="RNA_pol_sigma_r3/r4-like"/>
</dbReference>
<dbReference type="Pfam" id="PF08281">
    <property type="entry name" value="Sigma70_r4_2"/>
    <property type="match status" value="1"/>
</dbReference>
<dbReference type="Gene3D" id="1.10.1740.10">
    <property type="match status" value="1"/>
</dbReference>
<evidence type="ECO:0000256" key="3">
    <source>
        <dbReference type="ARBA" id="ARBA00023082"/>
    </source>
</evidence>
<dbReference type="EMBL" id="CP003360">
    <property type="protein sequence ID" value="AFM23323.1"/>
    <property type="molecule type" value="Genomic_DNA"/>
</dbReference>
<dbReference type="SUPFAM" id="SSF88946">
    <property type="entry name" value="Sigma2 domain of RNA polymerase sigma factors"/>
    <property type="match status" value="1"/>
</dbReference>
<dbReference type="HOGENOM" id="CLU_047691_3_0_7"/>
<proteinExistence type="inferred from homology"/>
<evidence type="ECO:0000256" key="5">
    <source>
        <dbReference type="ARBA" id="ARBA00023163"/>
    </source>
</evidence>
<dbReference type="eggNOG" id="COG1595">
    <property type="taxonomic scope" value="Bacteria"/>
</dbReference>
<dbReference type="SUPFAM" id="SSF88659">
    <property type="entry name" value="Sigma3 and sigma4 domains of RNA polymerase sigma factors"/>
    <property type="match status" value="1"/>
</dbReference>
<evidence type="ECO:0000259" key="6">
    <source>
        <dbReference type="Pfam" id="PF04542"/>
    </source>
</evidence>
<keyword evidence="4" id="KW-0238">DNA-binding</keyword>
<evidence type="ECO:0000259" key="7">
    <source>
        <dbReference type="Pfam" id="PF08281"/>
    </source>
</evidence>